<dbReference type="KEGG" id="vbl:L21SP4_00422"/>
<reference evidence="2 3" key="2">
    <citation type="journal article" date="2016" name="ISME J.">
        <title>Characterization of the first cultured representative of Verrucomicrobia subdivision 5 indicates the proposal of a novel phylum.</title>
        <authorList>
            <person name="Spring S."/>
            <person name="Bunk B."/>
            <person name="Sproer C."/>
            <person name="Schumann P."/>
            <person name="Rohde M."/>
            <person name="Tindall B.J."/>
            <person name="Klenk H.P."/>
        </authorList>
    </citation>
    <scope>NUCLEOTIDE SEQUENCE [LARGE SCALE GENOMIC DNA]</scope>
    <source>
        <strain evidence="2 3">L21-Fru-AB</strain>
    </source>
</reference>
<dbReference type="InterPro" id="IPR050099">
    <property type="entry name" value="SIS_GmhA/DiaA_subfam"/>
</dbReference>
<dbReference type="CDD" id="cd05006">
    <property type="entry name" value="SIS_GmhA"/>
    <property type="match status" value="1"/>
</dbReference>
<dbReference type="InterPro" id="IPR001347">
    <property type="entry name" value="SIS_dom"/>
</dbReference>
<dbReference type="GO" id="GO:1901135">
    <property type="term" value="P:carbohydrate derivative metabolic process"/>
    <property type="evidence" value="ECO:0007669"/>
    <property type="project" value="InterPro"/>
</dbReference>
<dbReference type="EMBL" id="CP010904">
    <property type="protein sequence ID" value="AKJ63702.1"/>
    <property type="molecule type" value="Genomic_DNA"/>
</dbReference>
<dbReference type="InterPro" id="IPR035461">
    <property type="entry name" value="GmhA/DiaA"/>
</dbReference>
<accession>A0A0G3EE58</accession>
<dbReference type="PROSITE" id="PS51464">
    <property type="entry name" value="SIS"/>
    <property type="match status" value="1"/>
</dbReference>
<dbReference type="AlphaFoldDB" id="A0A0G3EE58"/>
<evidence type="ECO:0000313" key="2">
    <source>
        <dbReference type="EMBL" id="AKJ63702.1"/>
    </source>
</evidence>
<organism evidence="2 3">
    <name type="scientific">Kiritimatiella glycovorans</name>
    <dbReference type="NCBI Taxonomy" id="1307763"/>
    <lineage>
        <taxon>Bacteria</taxon>
        <taxon>Pseudomonadati</taxon>
        <taxon>Kiritimatiellota</taxon>
        <taxon>Kiritimatiellia</taxon>
        <taxon>Kiritimatiellales</taxon>
        <taxon>Kiritimatiellaceae</taxon>
        <taxon>Kiritimatiella</taxon>
    </lineage>
</organism>
<evidence type="ECO:0000259" key="1">
    <source>
        <dbReference type="PROSITE" id="PS51464"/>
    </source>
</evidence>
<evidence type="ECO:0000313" key="3">
    <source>
        <dbReference type="Proteomes" id="UP000035268"/>
    </source>
</evidence>
<dbReference type="Gene3D" id="3.40.50.10490">
    <property type="entry name" value="Glucose-6-phosphate isomerase like protein, domain 1"/>
    <property type="match status" value="1"/>
</dbReference>
<dbReference type="GO" id="GO:0097367">
    <property type="term" value="F:carbohydrate derivative binding"/>
    <property type="evidence" value="ECO:0007669"/>
    <property type="project" value="InterPro"/>
</dbReference>
<protein>
    <submittedName>
        <fullName evidence="2">Phosphoheptose isomerase 1</fullName>
        <ecNumber evidence="2">5.3.1.28</ecNumber>
    </submittedName>
</protein>
<dbReference type="RefSeq" id="WP_052881110.1">
    <property type="nucleotide sequence ID" value="NZ_CP010904.1"/>
</dbReference>
<dbReference type="STRING" id="1307763.L21SP4_00422"/>
<keyword evidence="2" id="KW-0413">Isomerase</keyword>
<dbReference type="Proteomes" id="UP000035268">
    <property type="component" value="Chromosome"/>
</dbReference>
<proteinExistence type="predicted"/>
<dbReference type="PANTHER" id="PTHR30390">
    <property type="entry name" value="SEDOHEPTULOSE 7-PHOSPHATE ISOMERASE / DNAA INITIATOR-ASSOCIATING FACTOR FOR REPLICATION INITIATION"/>
    <property type="match status" value="1"/>
</dbReference>
<dbReference type="Pfam" id="PF01380">
    <property type="entry name" value="SIS"/>
    <property type="match status" value="1"/>
</dbReference>
<dbReference type="InterPro" id="IPR046348">
    <property type="entry name" value="SIS_dom_sf"/>
</dbReference>
<sequence>MEAEMERHFARFPALSSCAEEIRDVFRRLVRMYRGGGRLLICGNGGSAADAAHIEGELMKDFRFSRRLPEGDRERLVRLFPDGGSRLADLLTPCLPALALGTGLSLASAVANDTAAEMVYAQQVYGLCGERDAVLGLTTSGSSPNVLNALKVARLRGAAVFAITGRGVSGMTELCDGCIHIPATETAQVQELMVPVYHLLCGLLEDAFFGGKGGCDALS</sequence>
<dbReference type="EC" id="5.3.1.28" evidence="2"/>
<reference evidence="3" key="1">
    <citation type="submission" date="2015-02" db="EMBL/GenBank/DDBJ databases">
        <title>Description and complete genome sequence of the first cultured representative of the subdivision 5 of the Verrucomicrobia phylum.</title>
        <authorList>
            <person name="Spring S."/>
            <person name="Bunk B."/>
            <person name="Sproer C."/>
            <person name="Klenk H.-P."/>
        </authorList>
    </citation>
    <scope>NUCLEOTIDE SEQUENCE [LARGE SCALE GENOMIC DNA]</scope>
    <source>
        <strain evidence="3">L21-Fru-AB</strain>
    </source>
</reference>
<gene>
    <name evidence="2" type="primary">gmhA1</name>
    <name evidence="2" type="ORF">L21SP4_00422</name>
</gene>
<dbReference type="SUPFAM" id="SSF53697">
    <property type="entry name" value="SIS domain"/>
    <property type="match status" value="1"/>
</dbReference>
<feature type="domain" description="SIS" evidence="1">
    <location>
        <begin position="29"/>
        <end position="219"/>
    </location>
</feature>
<keyword evidence="3" id="KW-1185">Reference proteome</keyword>
<dbReference type="OrthoDB" id="9781311at2"/>
<dbReference type="GO" id="GO:0016853">
    <property type="term" value="F:isomerase activity"/>
    <property type="evidence" value="ECO:0007669"/>
    <property type="project" value="UniProtKB-KW"/>
</dbReference>
<name>A0A0G3EE58_9BACT</name>